<feature type="region of interest" description="Disordered" evidence="1">
    <location>
        <begin position="1"/>
        <end position="28"/>
    </location>
</feature>
<proteinExistence type="predicted"/>
<name>A0A0K2AJY9_STRA7</name>
<organism evidence="2 3">
    <name type="scientific">Streptomyces ambofaciens (strain ATCC 23877 / 3486 / DSM 40053 / JCM 4204 / NBRC 12836 / NRRL B-2516)</name>
    <dbReference type="NCBI Taxonomy" id="278992"/>
    <lineage>
        <taxon>Bacteria</taxon>
        <taxon>Bacillati</taxon>
        <taxon>Actinomycetota</taxon>
        <taxon>Actinomycetes</taxon>
        <taxon>Kitasatosporales</taxon>
        <taxon>Streptomycetaceae</taxon>
        <taxon>Streptomyces</taxon>
    </lineage>
</organism>
<evidence type="ECO:0000313" key="2">
    <source>
        <dbReference type="EMBL" id="AKZ53333.1"/>
    </source>
</evidence>
<dbReference type="KEGG" id="samb:SAM23877_0284"/>
<protein>
    <submittedName>
        <fullName evidence="2">Uncharacterized protein</fullName>
    </submittedName>
</protein>
<dbReference type="Proteomes" id="UP000061018">
    <property type="component" value="Chromosome"/>
</dbReference>
<gene>
    <name evidence="2" type="ORF">SAM23877_0284</name>
</gene>
<accession>A0A0K2AJY9</accession>
<dbReference type="AlphaFoldDB" id="A0A0K2AJY9"/>
<evidence type="ECO:0000313" key="3">
    <source>
        <dbReference type="Proteomes" id="UP000061018"/>
    </source>
</evidence>
<reference evidence="3" key="1">
    <citation type="journal article" date="2015" name="J. Biotechnol.">
        <title>Complete genome sequence of Streptomyces ambofaciens ATCC 23877, the spiramycin producer.</title>
        <authorList>
            <person name="Thibessard A."/>
            <person name="Haas D."/>
            <person name="Gerbaud C."/>
            <person name="Aigle B."/>
            <person name="Lautru S."/>
            <person name="Pernodet J.L."/>
            <person name="Leblond P."/>
        </authorList>
    </citation>
    <scope>NUCLEOTIDE SEQUENCE [LARGE SCALE GENOMIC DNA]</scope>
    <source>
        <strain evidence="3">ATCC 23877 / 3486 / DSM 40053 / JCM 4204 / NBRC 12836 / NRRL B-2516</strain>
    </source>
</reference>
<feature type="region of interest" description="Disordered" evidence="1">
    <location>
        <begin position="60"/>
        <end position="115"/>
    </location>
</feature>
<dbReference type="EMBL" id="CP012382">
    <property type="protein sequence ID" value="AKZ53333.1"/>
    <property type="molecule type" value="Genomic_DNA"/>
</dbReference>
<evidence type="ECO:0000256" key="1">
    <source>
        <dbReference type="SAM" id="MobiDB-lite"/>
    </source>
</evidence>
<sequence>MVTVAHAWGPGCRQRRGRPGALTPDLEDGGAVLFENRTWHAYEEVGYGRFFAAGHDKTAEAHRALHHRGSPPGSGTRHRVHLPGTPQDPRVGPASRTGNSARRERRRTRSGPTAR</sequence>